<dbReference type="Proteomes" id="UP001642409">
    <property type="component" value="Unassembled WGS sequence"/>
</dbReference>
<proteinExistence type="predicted"/>
<evidence type="ECO:0000313" key="2">
    <source>
        <dbReference type="Proteomes" id="UP001642409"/>
    </source>
</evidence>
<protein>
    <submittedName>
        <fullName evidence="1">Hypothetical_protein</fullName>
    </submittedName>
</protein>
<name>A0ABP1H023_9EUKA</name>
<evidence type="ECO:0000313" key="1">
    <source>
        <dbReference type="EMBL" id="CAL5981379.1"/>
    </source>
</evidence>
<gene>
    <name evidence="1" type="ORF">HINF_LOCUS6626</name>
</gene>
<dbReference type="EMBL" id="CAXDID020000013">
    <property type="protein sequence ID" value="CAL5981379.1"/>
    <property type="molecule type" value="Genomic_DNA"/>
</dbReference>
<sequence length="249" mass="29310">MTTNKIVIDISLNYYQIAVQIGSQEIQWISLDGQPSIQRNLNIVHYQETVQNNSYLVHYSSLCFDDTNQQQNTFIDHFHNWPLQLIIRDVSYPNYPTMLGTLRQKRISLSSIVEAFLIKCLNGVSSFIDFKENCMETQFILLFPDIRNNAVDYFKTCFKKALQMFQSNRNDTKFFNSSFTTISRLYPGIKVLQNSQNSCLIDDSQIIQLDETQKNIIVCKWRLQKFWCVSNLICFHKQRQLESLQYQAH</sequence>
<comment type="caution">
    <text evidence="1">The sequence shown here is derived from an EMBL/GenBank/DDBJ whole genome shotgun (WGS) entry which is preliminary data.</text>
</comment>
<keyword evidence="2" id="KW-1185">Reference proteome</keyword>
<reference evidence="1 2" key="1">
    <citation type="submission" date="2024-07" db="EMBL/GenBank/DDBJ databases">
        <authorList>
            <person name="Akdeniz Z."/>
        </authorList>
    </citation>
    <scope>NUCLEOTIDE SEQUENCE [LARGE SCALE GENOMIC DNA]</scope>
</reference>
<accession>A0ABP1H023</accession>
<organism evidence="1 2">
    <name type="scientific">Hexamita inflata</name>
    <dbReference type="NCBI Taxonomy" id="28002"/>
    <lineage>
        <taxon>Eukaryota</taxon>
        <taxon>Metamonada</taxon>
        <taxon>Diplomonadida</taxon>
        <taxon>Hexamitidae</taxon>
        <taxon>Hexamitinae</taxon>
        <taxon>Hexamita</taxon>
    </lineage>
</organism>